<dbReference type="FunFam" id="3.40.50.300:FF:000776">
    <property type="entry name" value="Guanylate kinase 2"/>
    <property type="match status" value="1"/>
</dbReference>
<dbReference type="CDD" id="cd00071">
    <property type="entry name" value="GMPK"/>
    <property type="match status" value="1"/>
</dbReference>
<evidence type="ECO:0000313" key="12">
    <source>
        <dbReference type="Proteomes" id="UP000664521"/>
    </source>
</evidence>
<evidence type="ECO:0000256" key="4">
    <source>
        <dbReference type="ARBA" id="ARBA00022679"/>
    </source>
</evidence>
<keyword evidence="5" id="KW-0547">Nucleotide-binding</keyword>
<evidence type="ECO:0000256" key="9">
    <source>
        <dbReference type="SAM" id="MobiDB-lite"/>
    </source>
</evidence>
<dbReference type="PANTHER" id="PTHR23117">
    <property type="entry name" value="GUANYLATE KINASE-RELATED"/>
    <property type="match status" value="1"/>
</dbReference>
<proteinExistence type="inferred from homology"/>
<dbReference type="EMBL" id="CAJPDS010000061">
    <property type="protein sequence ID" value="CAF9931929.1"/>
    <property type="molecule type" value="Genomic_DNA"/>
</dbReference>
<keyword evidence="4" id="KW-0808">Transferase</keyword>
<keyword evidence="6" id="KW-0418">Kinase</keyword>
<evidence type="ECO:0000259" key="10">
    <source>
        <dbReference type="PROSITE" id="PS50052"/>
    </source>
</evidence>
<sequence>MAPTATQKHRPIVISGPSGSGKSTILERLFASHPDTFGFSVSHTTRSPRQGEQNGREYNFTTKEEFLDLANKKGFIEHAQFGGNLYGTSFKAVEDVANKGRICVLDIEMEGVKQVKQTQLNARFLFLSPPSLEILEQRLRGRGTDSEEAVQKRLKQAESEMDFAKEEGIHDKVVVNDDLDVAYKAVENWIVNEGQDGS</sequence>
<dbReference type="Pfam" id="PF00625">
    <property type="entry name" value="Guanylate_kin"/>
    <property type="match status" value="1"/>
</dbReference>
<dbReference type="InterPro" id="IPR017665">
    <property type="entry name" value="Guanylate_kinase"/>
</dbReference>
<dbReference type="AlphaFoldDB" id="A0A8H3IY45"/>
<feature type="region of interest" description="Disordered" evidence="9">
    <location>
        <begin position="1"/>
        <end position="20"/>
    </location>
</feature>
<evidence type="ECO:0000256" key="7">
    <source>
        <dbReference type="ARBA" id="ARBA00022840"/>
    </source>
</evidence>
<dbReference type="PROSITE" id="PS50052">
    <property type="entry name" value="GUANYLATE_KINASE_2"/>
    <property type="match status" value="1"/>
</dbReference>
<evidence type="ECO:0000256" key="6">
    <source>
        <dbReference type="ARBA" id="ARBA00022777"/>
    </source>
</evidence>
<dbReference type="GO" id="GO:0005829">
    <property type="term" value="C:cytosol"/>
    <property type="evidence" value="ECO:0007669"/>
    <property type="project" value="TreeGrafter"/>
</dbReference>
<name>A0A8H3IY45_9LECA</name>
<dbReference type="GO" id="GO:0004385">
    <property type="term" value="F:GMP kinase activity"/>
    <property type="evidence" value="ECO:0007669"/>
    <property type="project" value="UniProtKB-EC"/>
</dbReference>
<dbReference type="OrthoDB" id="6334211at2759"/>
<evidence type="ECO:0000256" key="5">
    <source>
        <dbReference type="ARBA" id="ARBA00022741"/>
    </source>
</evidence>
<gene>
    <name evidence="11" type="ORF">HETSPECPRED_008220</name>
</gene>
<organism evidence="11 12">
    <name type="scientific">Heterodermia speciosa</name>
    <dbReference type="NCBI Taxonomy" id="116794"/>
    <lineage>
        <taxon>Eukaryota</taxon>
        <taxon>Fungi</taxon>
        <taxon>Dikarya</taxon>
        <taxon>Ascomycota</taxon>
        <taxon>Pezizomycotina</taxon>
        <taxon>Lecanoromycetes</taxon>
        <taxon>OSLEUM clade</taxon>
        <taxon>Lecanoromycetidae</taxon>
        <taxon>Caliciales</taxon>
        <taxon>Physciaceae</taxon>
        <taxon>Heterodermia</taxon>
    </lineage>
</organism>
<dbReference type="InterPro" id="IPR020590">
    <property type="entry name" value="Guanylate_kinase_CS"/>
</dbReference>
<dbReference type="PROSITE" id="PS00856">
    <property type="entry name" value="GUANYLATE_KINASE_1"/>
    <property type="match status" value="1"/>
</dbReference>
<evidence type="ECO:0000256" key="2">
    <source>
        <dbReference type="ARBA" id="ARBA00012961"/>
    </source>
</evidence>
<dbReference type="SMART" id="SM00072">
    <property type="entry name" value="GuKc"/>
    <property type="match status" value="1"/>
</dbReference>
<dbReference type="Proteomes" id="UP000664521">
    <property type="component" value="Unassembled WGS sequence"/>
</dbReference>
<dbReference type="Gene3D" id="3.40.50.300">
    <property type="entry name" value="P-loop containing nucleotide triphosphate hydrolases"/>
    <property type="match status" value="1"/>
</dbReference>
<protein>
    <recommendedName>
        <fullName evidence="3">Guanylate kinase</fullName>
        <ecNumber evidence="2">2.7.4.8</ecNumber>
    </recommendedName>
    <alternativeName>
        <fullName evidence="8">GMP kinase</fullName>
    </alternativeName>
</protein>
<comment type="similarity">
    <text evidence="1">Belongs to the guanylate kinase family.</text>
</comment>
<reference evidence="11" key="1">
    <citation type="submission" date="2021-03" db="EMBL/GenBank/DDBJ databases">
        <authorList>
            <person name="Tagirdzhanova G."/>
        </authorList>
    </citation>
    <scope>NUCLEOTIDE SEQUENCE</scope>
</reference>
<dbReference type="InterPro" id="IPR027417">
    <property type="entry name" value="P-loop_NTPase"/>
</dbReference>
<comment type="caution">
    <text evidence="11">The sequence shown here is derived from an EMBL/GenBank/DDBJ whole genome shotgun (WGS) entry which is preliminary data.</text>
</comment>
<evidence type="ECO:0000256" key="8">
    <source>
        <dbReference type="ARBA" id="ARBA00030128"/>
    </source>
</evidence>
<dbReference type="SUPFAM" id="SSF52540">
    <property type="entry name" value="P-loop containing nucleoside triphosphate hydrolases"/>
    <property type="match status" value="1"/>
</dbReference>
<keyword evidence="7" id="KW-0067">ATP-binding</keyword>
<evidence type="ECO:0000256" key="1">
    <source>
        <dbReference type="ARBA" id="ARBA00005790"/>
    </source>
</evidence>
<evidence type="ECO:0000256" key="3">
    <source>
        <dbReference type="ARBA" id="ARBA00016296"/>
    </source>
</evidence>
<keyword evidence="12" id="KW-1185">Reference proteome</keyword>
<evidence type="ECO:0000313" key="11">
    <source>
        <dbReference type="EMBL" id="CAF9931929.1"/>
    </source>
</evidence>
<dbReference type="NCBIfam" id="TIGR03263">
    <property type="entry name" value="guanyl_kin"/>
    <property type="match status" value="1"/>
</dbReference>
<feature type="domain" description="Guanylate kinase-like" evidence="10">
    <location>
        <begin position="9"/>
        <end position="191"/>
    </location>
</feature>
<dbReference type="PANTHER" id="PTHR23117:SF13">
    <property type="entry name" value="GUANYLATE KINASE"/>
    <property type="match status" value="1"/>
</dbReference>
<accession>A0A8H3IY45</accession>
<dbReference type="InterPro" id="IPR008145">
    <property type="entry name" value="GK/Ca_channel_bsu"/>
</dbReference>
<dbReference type="EC" id="2.7.4.8" evidence="2"/>
<dbReference type="FunFam" id="3.30.63.10:FF:000002">
    <property type="entry name" value="Guanylate kinase 1"/>
    <property type="match status" value="1"/>
</dbReference>
<dbReference type="InterPro" id="IPR008144">
    <property type="entry name" value="Guanylate_kin-like_dom"/>
</dbReference>
<dbReference type="GO" id="GO:0005524">
    <property type="term" value="F:ATP binding"/>
    <property type="evidence" value="ECO:0007669"/>
    <property type="project" value="UniProtKB-KW"/>
</dbReference>